<dbReference type="AlphaFoldDB" id="A0A9E4K810"/>
<evidence type="ECO:0000259" key="1">
    <source>
        <dbReference type="PROSITE" id="PS51199"/>
    </source>
</evidence>
<dbReference type="InterPro" id="IPR007694">
    <property type="entry name" value="DNA_helicase_DnaB-like_C"/>
</dbReference>
<dbReference type="GO" id="GO:0005829">
    <property type="term" value="C:cytosol"/>
    <property type="evidence" value="ECO:0007669"/>
    <property type="project" value="TreeGrafter"/>
</dbReference>
<protein>
    <submittedName>
        <fullName evidence="2">AAA family ATPase</fullName>
    </submittedName>
</protein>
<evidence type="ECO:0000313" key="2">
    <source>
        <dbReference type="EMBL" id="MCG7944785.1"/>
    </source>
</evidence>
<organism evidence="2 3">
    <name type="scientific">Candidatus Thiodiazotropha taylori</name>
    <dbReference type="NCBI Taxonomy" id="2792791"/>
    <lineage>
        <taxon>Bacteria</taxon>
        <taxon>Pseudomonadati</taxon>
        <taxon>Pseudomonadota</taxon>
        <taxon>Gammaproteobacteria</taxon>
        <taxon>Chromatiales</taxon>
        <taxon>Sedimenticolaceae</taxon>
        <taxon>Candidatus Thiodiazotropha</taxon>
    </lineage>
</organism>
<dbReference type="PANTHER" id="PTHR30153">
    <property type="entry name" value="REPLICATIVE DNA HELICASE DNAB"/>
    <property type="match status" value="1"/>
</dbReference>
<reference evidence="2" key="1">
    <citation type="journal article" date="2021" name="Proc. Natl. Acad. Sci. U.S.A.">
        <title>Global biogeography of chemosynthetic symbionts reveals both localized and globally distributed symbiont groups. .</title>
        <authorList>
            <person name="Osvatic J.T."/>
            <person name="Wilkins L.G.E."/>
            <person name="Leibrecht L."/>
            <person name="Leray M."/>
            <person name="Zauner S."/>
            <person name="Polzin J."/>
            <person name="Camacho Y."/>
            <person name="Gros O."/>
            <person name="van Gils J.A."/>
            <person name="Eisen J.A."/>
            <person name="Petersen J.M."/>
            <person name="Yuen B."/>
        </authorList>
    </citation>
    <scope>NUCLEOTIDE SEQUENCE</scope>
    <source>
        <strain evidence="2">MAGclacostrist064TRANS</strain>
    </source>
</reference>
<gene>
    <name evidence="2" type="ORF">JAZ07_00405</name>
</gene>
<dbReference type="SUPFAM" id="SSF52540">
    <property type="entry name" value="P-loop containing nucleoside triphosphate hydrolases"/>
    <property type="match status" value="1"/>
</dbReference>
<dbReference type="PROSITE" id="PS51199">
    <property type="entry name" value="SF4_HELICASE"/>
    <property type="match status" value="1"/>
</dbReference>
<dbReference type="EMBL" id="JAEPCM010000016">
    <property type="protein sequence ID" value="MCG7944785.1"/>
    <property type="molecule type" value="Genomic_DNA"/>
</dbReference>
<dbReference type="GO" id="GO:0005524">
    <property type="term" value="F:ATP binding"/>
    <property type="evidence" value="ECO:0007669"/>
    <property type="project" value="InterPro"/>
</dbReference>
<dbReference type="InterPro" id="IPR027417">
    <property type="entry name" value="P-loop_NTPase"/>
</dbReference>
<dbReference type="GO" id="GO:0006260">
    <property type="term" value="P:DNA replication"/>
    <property type="evidence" value="ECO:0007669"/>
    <property type="project" value="InterPro"/>
</dbReference>
<dbReference type="Pfam" id="PF03796">
    <property type="entry name" value="DnaB_C"/>
    <property type="match status" value="1"/>
</dbReference>
<dbReference type="PANTHER" id="PTHR30153:SF2">
    <property type="entry name" value="REPLICATIVE DNA HELICASE"/>
    <property type="match status" value="1"/>
</dbReference>
<comment type="caution">
    <text evidence="2">The sequence shown here is derived from an EMBL/GenBank/DDBJ whole genome shotgun (WGS) entry which is preliminary data.</text>
</comment>
<evidence type="ECO:0000313" key="3">
    <source>
        <dbReference type="Proteomes" id="UP000886667"/>
    </source>
</evidence>
<accession>A0A9E4K810</accession>
<name>A0A9E4K810_9GAMM</name>
<sequence>MATRDTVKLRNMILQNLMVNKDYASRVLPFLDQEYFVERSEKIIYDEITKYYHEYGEIPPHKAVAINVESRNDLTEAVYNEVNAILENEEPPYDNALFLVKATEEWCRERATVNAITKGVAVLGGDEKKMDMGGVIELLREATSLQFDNKIGHDYFDDAMDRHDFYIQKEDKLPTGIEHLDYILKGGIPPKTLGVFLAGTGVGKSLFMCSLSANFIKSGQNVLYITMEMAEEKIAQRIDQNLMNMSSDELERSTRDTFANRIDKLKQKTQGQLVVKEYPTKSAHAGHFEALLKELERKKDFKPEIICVDYLNICKSMSAGKNANSYEQSKSVAEELRSVAMKYGVSVITATQTNRAGMNDTDADMTSVSESFGVPMTADYMFLLSTNDHLRSENQISFKQLKNRFSDPKDREYWLLGVDYTHMRVSDLDKLPTEFQQVQEAKTEGTPLMDVKWG</sequence>
<proteinExistence type="predicted"/>
<feature type="domain" description="SF4 helicase" evidence="1">
    <location>
        <begin position="166"/>
        <end position="437"/>
    </location>
</feature>
<dbReference type="Proteomes" id="UP000886667">
    <property type="component" value="Unassembled WGS sequence"/>
</dbReference>
<dbReference type="Gene3D" id="3.40.50.300">
    <property type="entry name" value="P-loop containing nucleotide triphosphate hydrolases"/>
    <property type="match status" value="1"/>
</dbReference>
<dbReference type="GO" id="GO:0003678">
    <property type="term" value="F:DNA helicase activity"/>
    <property type="evidence" value="ECO:0007669"/>
    <property type="project" value="InterPro"/>
</dbReference>